<keyword evidence="10" id="KW-0548">Nucleotidyltransferase</keyword>
<evidence type="ECO:0000313" key="11">
    <source>
        <dbReference type="Proteomes" id="UP000503017"/>
    </source>
</evidence>
<keyword evidence="7 8" id="KW-0501">Molybdenum cofactor biosynthesis</keyword>
<feature type="binding site" evidence="8">
    <location>
        <position position="23"/>
    </location>
    <ligand>
        <name>GTP</name>
        <dbReference type="ChEBI" id="CHEBI:37565"/>
    </ligand>
</feature>
<comment type="function">
    <text evidence="8">Transfers a GMP moiety from GTP to Mo-molybdopterin (Mo-MPT) cofactor (Moco or molybdenum cofactor) to form Mo-molybdopterin guanine dinucleotide (Mo-MGD) cofactor.</text>
</comment>
<comment type="similarity">
    <text evidence="8">Belongs to the MobA family.</text>
</comment>
<dbReference type="NCBIfam" id="TIGR02665">
    <property type="entry name" value="molyb_mobA"/>
    <property type="match status" value="1"/>
</dbReference>
<keyword evidence="1 8" id="KW-0963">Cytoplasm</keyword>
<dbReference type="GO" id="GO:0061603">
    <property type="term" value="F:molybdenum cofactor guanylyltransferase activity"/>
    <property type="evidence" value="ECO:0007669"/>
    <property type="project" value="UniProtKB-EC"/>
</dbReference>
<dbReference type="GO" id="GO:0005525">
    <property type="term" value="F:GTP binding"/>
    <property type="evidence" value="ECO:0007669"/>
    <property type="project" value="UniProtKB-UniRule"/>
</dbReference>
<dbReference type="InterPro" id="IPR013482">
    <property type="entry name" value="Molybde_CF_guanTrfase"/>
</dbReference>
<evidence type="ECO:0000256" key="3">
    <source>
        <dbReference type="ARBA" id="ARBA00022723"/>
    </source>
</evidence>
<evidence type="ECO:0000256" key="8">
    <source>
        <dbReference type="HAMAP-Rule" id="MF_00316"/>
    </source>
</evidence>
<dbReference type="HAMAP" id="MF_00316">
    <property type="entry name" value="MobA"/>
    <property type="match status" value="1"/>
</dbReference>
<evidence type="ECO:0000256" key="1">
    <source>
        <dbReference type="ARBA" id="ARBA00022490"/>
    </source>
</evidence>
<dbReference type="RefSeq" id="WP_027028982.1">
    <property type="nucleotide sequence ID" value="NZ_CP033367.1"/>
</dbReference>
<keyword evidence="3 8" id="KW-0479">Metal-binding</keyword>
<feature type="binding site" evidence="8">
    <location>
        <position position="103"/>
    </location>
    <ligand>
        <name>GTP</name>
        <dbReference type="ChEBI" id="CHEBI:37565"/>
    </ligand>
</feature>
<dbReference type="Pfam" id="PF12804">
    <property type="entry name" value="NTP_transf_3"/>
    <property type="match status" value="1"/>
</dbReference>
<proteinExistence type="inferred from homology"/>
<feature type="binding site" evidence="8">
    <location>
        <position position="103"/>
    </location>
    <ligand>
        <name>Mg(2+)</name>
        <dbReference type="ChEBI" id="CHEBI:18420"/>
    </ligand>
</feature>
<evidence type="ECO:0000256" key="6">
    <source>
        <dbReference type="ARBA" id="ARBA00023134"/>
    </source>
</evidence>
<evidence type="ECO:0000256" key="5">
    <source>
        <dbReference type="ARBA" id="ARBA00022842"/>
    </source>
</evidence>
<comment type="cofactor">
    <cofactor evidence="8">
        <name>Mg(2+)</name>
        <dbReference type="ChEBI" id="CHEBI:18420"/>
    </cofactor>
</comment>
<evidence type="ECO:0000256" key="7">
    <source>
        <dbReference type="ARBA" id="ARBA00023150"/>
    </source>
</evidence>
<dbReference type="CDD" id="cd02503">
    <property type="entry name" value="MobA"/>
    <property type="match status" value="1"/>
</dbReference>
<keyword evidence="5 8" id="KW-0460">Magnesium</keyword>
<organism evidence="10 11">
    <name type="scientific">Mesorhizobium loti R88b</name>
    <dbReference type="NCBI Taxonomy" id="935548"/>
    <lineage>
        <taxon>Bacteria</taxon>
        <taxon>Pseudomonadati</taxon>
        <taxon>Pseudomonadota</taxon>
        <taxon>Alphaproteobacteria</taxon>
        <taxon>Hyphomicrobiales</taxon>
        <taxon>Phyllobacteriaceae</taxon>
        <taxon>Mesorhizobium</taxon>
    </lineage>
</organism>
<comment type="subcellular location">
    <subcellularLocation>
        <location evidence="8">Cytoplasm</location>
    </subcellularLocation>
</comment>
<keyword evidence="4 8" id="KW-0547">Nucleotide-binding</keyword>
<dbReference type="GO" id="GO:0046872">
    <property type="term" value="F:metal ion binding"/>
    <property type="evidence" value="ECO:0007669"/>
    <property type="project" value="UniProtKB-KW"/>
</dbReference>
<feature type="binding site" evidence="8">
    <location>
        <begin position="10"/>
        <end position="12"/>
    </location>
    <ligand>
        <name>GTP</name>
        <dbReference type="ChEBI" id="CHEBI:37565"/>
    </ligand>
</feature>
<comment type="caution">
    <text evidence="8">Lacks conserved residue(s) required for the propagation of feature annotation.</text>
</comment>
<sequence length="208" mass="22123">MNRDISGIILAGGQSRRMGGGDKSLLPLGDGCVLDQVLSRFGPQLETVALSANGDPARFSRFGLPVLADTIEGFAGPLAGILTGLEWAVANTPCKAIVTAAGDTPFLPLDLVDRLAAAAGRHSDSIAVASSAGWRHPTFALWPVGCRDALRHFLVDEDNRRVSAFIERHGHVEVEFPVLRSAGLDPFFNINVPDDLAEAQRLLQSMTA</sequence>
<dbReference type="EC" id="2.7.7.77" evidence="8"/>
<comment type="domain">
    <text evidence="8">The N-terminal domain determines nucleotide recognition and specific binding, while the C-terminal domain determines the specific binding to the target protein.</text>
</comment>
<evidence type="ECO:0000256" key="4">
    <source>
        <dbReference type="ARBA" id="ARBA00022741"/>
    </source>
</evidence>
<comment type="catalytic activity">
    <reaction evidence="8">
        <text>Mo-molybdopterin + GTP + H(+) = Mo-molybdopterin guanine dinucleotide + diphosphate</text>
        <dbReference type="Rhea" id="RHEA:34243"/>
        <dbReference type="ChEBI" id="CHEBI:15378"/>
        <dbReference type="ChEBI" id="CHEBI:33019"/>
        <dbReference type="ChEBI" id="CHEBI:37565"/>
        <dbReference type="ChEBI" id="CHEBI:71302"/>
        <dbReference type="ChEBI" id="CHEBI:71310"/>
        <dbReference type="EC" id="2.7.7.77"/>
    </reaction>
</comment>
<keyword evidence="6 8" id="KW-0342">GTP-binding</keyword>
<dbReference type="EMBL" id="CP033367">
    <property type="protein sequence ID" value="QKD03840.1"/>
    <property type="molecule type" value="Genomic_DNA"/>
</dbReference>
<dbReference type="SUPFAM" id="SSF53448">
    <property type="entry name" value="Nucleotide-diphospho-sugar transferases"/>
    <property type="match status" value="1"/>
</dbReference>
<evidence type="ECO:0000259" key="9">
    <source>
        <dbReference type="Pfam" id="PF12804"/>
    </source>
</evidence>
<reference evidence="10 11" key="1">
    <citation type="submission" date="2018-10" db="EMBL/GenBank/DDBJ databases">
        <authorList>
            <person name="Perry B.J."/>
            <person name="Sullivan J.T."/>
            <person name="Murphy R.J.T."/>
            <person name="Ramsay J.P."/>
            <person name="Ronson C.W."/>
        </authorList>
    </citation>
    <scope>NUCLEOTIDE SEQUENCE [LARGE SCALE GENOMIC DNA]</scope>
    <source>
        <strain evidence="10 11">R88b</strain>
    </source>
</reference>
<feature type="domain" description="MobA-like NTP transferase" evidence="9">
    <location>
        <begin position="7"/>
        <end position="164"/>
    </location>
</feature>
<dbReference type="PANTHER" id="PTHR19136">
    <property type="entry name" value="MOLYBDENUM COFACTOR GUANYLYLTRANSFERASE"/>
    <property type="match status" value="1"/>
</dbReference>
<dbReference type="Proteomes" id="UP000503017">
    <property type="component" value="Chromosome"/>
</dbReference>
<dbReference type="InterPro" id="IPR025877">
    <property type="entry name" value="MobA-like_NTP_Trfase"/>
</dbReference>
<comment type="subunit">
    <text evidence="8">Monomer.</text>
</comment>
<dbReference type="InterPro" id="IPR029044">
    <property type="entry name" value="Nucleotide-diphossugar_trans"/>
</dbReference>
<evidence type="ECO:0000256" key="2">
    <source>
        <dbReference type="ARBA" id="ARBA00022679"/>
    </source>
</evidence>
<evidence type="ECO:0000313" key="10">
    <source>
        <dbReference type="EMBL" id="QKD03840.1"/>
    </source>
</evidence>
<name>A0A6M7WIK4_RHILI</name>
<feature type="binding site" evidence="8">
    <location>
        <position position="69"/>
    </location>
    <ligand>
        <name>GTP</name>
        <dbReference type="ChEBI" id="CHEBI:37565"/>
    </ligand>
</feature>
<dbReference type="GO" id="GO:0005737">
    <property type="term" value="C:cytoplasm"/>
    <property type="evidence" value="ECO:0007669"/>
    <property type="project" value="UniProtKB-SubCell"/>
</dbReference>
<dbReference type="AlphaFoldDB" id="A0A6M7WIK4"/>
<accession>A0A6M7WIK4</accession>
<keyword evidence="2 8" id="KW-0808">Transferase</keyword>
<dbReference type="GO" id="GO:1902758">
    <property type="term" value="P:bis(molybdopterin guanine dinucleotide)molybdenum biosynthetic process"/>
    <property type="evidence" value="ECO:0007669"/>
    <property type="project" value="TreeGrafter"/>
</dbReference>
<gene>
    <name evidence="8 10" type="primary">mobA</name>
    <name evidence="10" type="ORF">EB235_22075</name>
</gene>
<protein>
    <recommendedName>
        <fullName evidence="8">Molybdenum cofactor guanylyltransferase</fullName>
        <shortName evidence="8">MoCo guanylyltransferase</shortName>
        <ecNumber evidence="8">2.7.7.77</ecNumber>
    </recommendedName>
    <alternativeName>
        <fullName evidence="8">GTP:molybdopterin guanylyltransferase</fullName>
    </alternativeName>
    <alternativeName>
        <fullName evidence="8">Mo-MPT guanylyltransferase</fullName>
    </alternativeName>
    <alternativeName>
        <fullName evidence="8">Molybdopterin guanylyltransferase</fullName>
    </alternativeName>
    <alternativeName>
        <fullName evidence="8">Molybdopterin-guanine dinucleotide synthase</fullName>
        <shortName evidence="8">MGD synthase</shortName>
    </alternativeName>
</protein>
<dbReference type="PANTHER" id="PTHR19136:SF81">
    <property type="entry name" value="MOLYBDENUM COFACTOR GUANYLYLTRANSFERASE"/>
    <property type="match status" value="1"/>
</dbReference>
<dbReference type="Gene3D" id="3.90.550.10">
    <property type="entry name" value="Spore Coat Polysaccharide Biosynthesis Protein SpsA, Chain A"/>
    <property type="match status" value="1"/>
</dbReference>